<dbReference type="AlphaFoldDB" id="A0A423X9Q6"/>
<dbReference type="Pfam" id="PF00300">
    <property type="entry name" value="His_Phos_1"/>
    <property type="match status" value="1"/>
</dbReference>
<comment type="caution">
    <text evidence="2">The sequence shown here is derived from an EMBL/GenBank/DDBJ whole genome shotgun (WGS) entry which is preliminary data.</text>
</comment>
<dbReference type="CDD" id="cd07040">
    <property type="entry name" value="HP"/>
    <property type="match status" value="1"/>
</dbReference>
<dbReference type="Gene3D" id="3.40.50.1240">
    <property type="entry name" value="Phosphoglycerate mutase-like"/>
    <property type="match status" value="1"/>
</dbReference>
<accession>A0A423X9Q6</accession>
<dbReference type="InterPro" id="IPR029033">
    <property type="entry name" value="His_PPase_superfam"/>
</dbReference>
<evidence type="ECO:0000313" key="2">
    <source>
        <dbReference type="EMBL" id="ROW12701.1"/>
    </source>
</evidence>
<feature type="region of interest" description="Disordered" evidence="1">
    <location>
        <begin position="217"/>
        <end position="238"/>
    </location>
</feature>
<gene>
    <name evidence="2" type="ORF">VMCG_00451</name>
</gene>
<reference evidence="2 3" key="1">
    <citation type="submission" date="2015-09" db="EMBL/GenBank/DDBJ databases">
        <title>Host preference determinants of Valsa canker pathogens revealed by comparative genomics.</title>
        <authorList>
            <person name="Yin Z."/>
            <person name="Huang L."/>
        </authorList>
    </citation>
    <scope>NUCLEOTIDE SEQUENCE [LARGE SCALE GENOMIC DNA]</scope>
    <source>
        <strain evidence="2 3">03-1</strain>
    </source>
</reference>
<dbReference type="SMART" id="SM00855">
    <property type="entry name" value="PGAM"/>
    <property type="match status" value="1"/>
</dbReference>
<evidence type="ECO:0000313" key="3">
    <source>
        <dbReference type="Proteomes" id="UP000283895"/>
    </source>
</evidence>
<keyword evidence="3" id="KW-1185">Reference proteome</keyword>
<evidence type="ECO:0000256" key="1">
    <source>
        <dbReference type="SAM" id="MobiDB-lite"/>
    </source>
</evidence>
<dbReference type="InterPro" id="IPR013078">
    <property type="entry name" value="His_Pase_superF_clade-1"/>
</dbReference>
<feature type="compositionally biased region" description="Polar residues" evidence="1">
    <location>
        <begin position="217"/>
        <end position="235"/>
    </location>
</feature>
<proteinExistence type="predicted"/>
<dbReference type="InterPro" id="IPR051710">
    <property type="entry name" value="Phosphatase_SH3-domain"/>
</dbReference>
<organism evidence="2 3">
    <name type="scientific">Cytospora schulzeri</name>
    <dbReference type="NCBI Taxonomy" id="448051"/>
    <lineage>
        <taxon>Eukaryota</taxon>
        <taxon>Fungi</taxon>
        <taxon>Dikarya</taxon>
        <taxon>Ascomycota</taxon>
        <taxon>Pezizomycotina</taxon>
        <taxon>Sordariomycetes</taxon>
        <taxon>Sordariomycetidae</taxon>
        <taxon>Diaporthales</taxon>
        <taxon>Cytosporaceae</taxon>
        <taxon>Cytospora</taxon>
    </lineage>
</organism>
<dbReference type="PANTHER" id="PTHR16469">
    <property type="entry name" value="UBIQUITIN-ASSOCIATED AND SH3 DOMAIN-CONTAINING BA-RELATED"/>
    <property type="match status" value="1"/>
</dbReference>
<dbReference type="Proteomes" id="UP000283895">
    <property type="component" value="Unassembled WGS sequence"/>
</dbReference>
<dbReference type="STRING" id="356882.A0A423X9Q6"/>
<protein>
    <submittedName>
        <fullName evidence="2">Uncharacterized protein</fullName>
    </submittedName>
</protein>
<name>A0A423X9Q6_9PEZI</name>
<sequence length="258" mass="28199">MSVQVIYVARHGFRSNWLVDPSTGDYSSYLRSPTGIAADPALTSHGVDQAKELAAHLIKVDPPVDKVYSSPYYRCLQTIEPFVKLWYNQGNAANRVILGEAGLSEWYGSAPFEHPTSAPPGKLKQLFPALDTSYVPAVVPSRTGESIAELHDRVATTMDAIIRHCDKSGVRAILLCSHAATIIALGRVLTGNMPETVETEDFRAFTCGLSVYRRRNNNTQAASNDPTGRETTVPSRGTLEHIKASSPQDQWTGRMGKV</sequence>
<dbReference type="OrthoDB" id="414418at2759"/>
<dbReference type="SUPFAM" id="SSF53254">
    <property type="entry name" value="Phosphoglycerate mutase-like"/>
    <property type="match status" value="1"/>
</dbReference>
<dbReference type="PANTHER" id="PTHR16469:SF51">
    <property type="entry name" value="TRANSCRIPTION FACTOR TAU 55 KDA SUBUNIT"/>
    <property type="match status" value="1"/>
</dbReference>
<dbReference type="EMBL" id="LKEA01000001">
    <property type="protein sequence ID" value="ROW12701.1"/>
    <property type="molecule type" value="Genomic_DNA"/>
</dbReference>